<dbReference type="PANTHER" id="PTHR33753:SF1">
    <property type="entry name" value="ENDO-BETA-1,4-GLUCANASE CELB"/>
    <property type="match status" value="1"/>
</dbReference>
<keyword evidence="9" id="KW-0326">Glycosidase</keyword>
<keyword evidence="7" id="KW-0325">Glycoprotein</keyword>
<evidence type="ECO:0000256" key="10">
    <source>
        <dbReference type="ARBA" id="ARBA00023326"/>
    </source>
</evidence>
<proteinExistence type="inferred from homology"/>
<evidence type="ECO:0000256" key="9">
    <source>
        <dbReference type="ARBA" id="ARBA00023295"/>
    </source>
</evidence>
<organism evidence="13 14">
    <name type="scientific">Prorocentrum cordatum</name>
    <dbReference type="NCBI Taxonomy" id="2364126"/>
    <lineage>
        <taxon>Eukaryota</taxon>
        <taxon>Sar</taxon>
        <taxon>Alveolata</taxon>
        <taxon>Dinophyceae</taxon>
        <taxon>Prorocentrales</taxon>
        <taxon>Prorocentraceae</taxon>
        <taxon>Prorocentrum</taxon>
    </lineage>
</organism>
<comment type="catalytic activity">
    <reaction evidence="1">
        <text>Endohydrolysis of (1-&gt;4)-beta-D-glucosidic linkages in cellulose, lichenin and cereal beta-D-glucans.</text>
        <dbReference type="EC" id="3.2.1.4"/>
    </reaction>
</comment>
<gene>
    <name evidence="13" type="ORF">PCOR1329_LOCUS53845</name>
</gene>
<dbReference type="PRINTS" id="PR00734">
    <property type="entry name" value="GLHYDRLASE7"/>
</dbReference>
<feature type="domain" description="CBM1" evidence="12">
    <location>
        <begin position="577"/>
        <end position="614"/>
    </location>
</feature>
<dbReference type="SMART" id="SM00236">
    <property type="entry name" value="fCBD"/>
    <property type="match status" value="1"/>
</dbReference>
<evidence type="ECO:0000256" key="6">
    <source>
        <dbReference type="ARBA" id="ARBA00023001"/>
    </source>
</evidence>
<dbReference type="EMBL" id="CAUYUJ010016567">
    <property type="protein sequence ID" value="CAK0866739.1"/>
    <property type="molecule type" value="Genomic_DNA"/>
</dbReference>
<keyword evidence="14" id="KW-1185">Reference proteome</keyword>
<feature type="compositionally biased region" description="Low complexity" evidence="11">
    <location>
        <begin position="533"/>
        <end position="550"/>
    </location>
</feature>
<evidence type="ECO:0000256" key="8">
    <source>
        <dbReference type="ARBA" id="ARBA00023277"/>
    </source>
</evidence>
<evidence type="ECO:0000256" key="7">
    <source>
        <dbReference type="ARBA" id="ARBA00023180"/>
    </source>
</evidence>
<evidence type="ECO:0000313" key="13">
    <source>
        <dbReference type="EMBL" id="CAK0866739.1"/>
    </source>
</evidence>
<comment type="similarity">
    <text evidence="2">Belongs to the glycosyl hydrolase 7 (cellulase C) family.</text>
</comment>
<evidence type="ECO:0000256" key="4">
    <source>
        <dbReference type="ARBA" id="ARBA00022729"/>
    </source>
</evidence>
<reference evidence="13" key="1">
    <citation type="submission" date="2023-10" db="EMBL/GenBank/DDBJ databases">
        <authorList>
            <person name="Chen Y."/>
            <person name="Shah S."/>
            <person name="Dougan E. K."/>
            <person name="Thang M."/>
            <person name="Chan C."/>
        </authorList>
    </citation>
    <scope>NUCLEOTIDE SEQUENCE [LARGE SCALE GENOMIC DNA]</scope>
</reference>
<keyword evidence="5" id="KW-0378">Hydrolase</keyword>
<keyword evidence="8" id="KW-0119">Carbohydrate metabolism</keyword>
<evidence type="ECO:0000256" key="5">
    <source>
        <dbReference type="ARBA" id="ARBA00022801"/>
    </source>
</evidence>
<dbReference type="Gene3D" id="2.70.100.10">
    <property type="entry name" value="Glycoside hydrolase, family 7, domain"/>
    <property type="match status" value="1"/>
</dbReference>
<dbReference type="EC" id="3.2.1.4" evidence="3"/>
<evidence type="ECO:0000256" key="11">
    <source>
        <dbReference type="SAM" id="MobiDB-lite"/>
    </source>
</evidence>
<dbReference type="CDD" id="cd07999">
    <property type="entry name" value="GH7_CBH_EG"/>
    <property type="match status" value="1"/>
</dbReference>
<dbReference type="SUPFAM" id="SSF49899">
    <property type="entry name" value="Concanavalin A-like lectins/glucanases"/>
    <property type="match status" value="1"/>
</dbReference>
<feature type="compositionally biased region" description="Low complexity" evidence="11">
    <location>
        <begin position="558"/>
        <end position="567"/>
    </location>
</feature>
<keyword evidence="4" id="KW-0732">Signal</keyword>
<evidence type="ECO:0000256" key="3">
    <source>
        <dbReference type="ARBA" id="ARBA00012601"/>
    </source>
</evidence>
<evidence type="ECO:0000313" key="14">
    <source>
        <dbReference type="Proteomes" id="UP001189429"/>
    </source>
</evidence>
<dbReference type="InterPro" id="IPR001722">
    <property type="entry name" value="Glyco_hydro_7"/>
</dbReference>
<name>A0ABN9V5Y8_9DINO</name>
<dbReference type="InterPro" id="IPR013320">
    <property type="entry name" value="ConA-like_dom_sf"/>
</dbReference>
<dbReference type="Proteomes" id="UP001189429">
    <property type="component" value="Unassembled WGS sequence"/>
</dbReference>
<evidence type="ECO:0000259" key="12">
    <source>
        <dbReference type="PROSITE" id="PS51164"/>
    </source>
</evidence>
<sequence length="699" mass="73318">MTSVTILAQAFLAPEAAVSVPAPPLGRFRSSGIGGRRRENMQFAWAVLCLPAVAVAQMAGMTKEEQGPPIVIAECTLQGGCEAQQRALTLDANWRWVHGQTCQGTGPAAQCYSSGNCFTDGVWDSTMCPDPESCAENCALEGVTLDDYDSTYGVAAIPGGVELGFVRGPNVGSRLYVLEKPDKYKLFKLLNREFTFDVDVSTLPCGLNGALYFSEMDEDGGMKHSGNKAGAKYGTGYCDAQCPHDVKFMEGKSNTLEWNTSAALGKYGLCCAEVDIWEANSMATAFTMHPCTIDGTYLCKGKECGDNAKNERYDGVCDKDGCDFNSYRMGHQQFFGPGDDFTVDTTQPMTVVTQFVTDDGTDDGDLVEIRRLYVQGGKVIKNSNAGILGSDGGDSITDAYCSAQKDKFGDPDDFRKKGALKQTGEALRRGMTLVLSLWDDYQCQMLWLDSDAGEGGHSTPGVARGPCDKTTGVPADVRAKYPDASVTYSNIMYGEIGSTYTAGEGAKPDQAVATGFPKAAAAGVTAVSGGAAALPQQQQQQQQQALQQPQQPQPSLPQQPQAAQPAAAAGAGASAAGCADVFQQCGGDGWAGASCCQAGCTCTAQGGPSYSQCLPPAGAYLCSGTIGLVQRSSLREAPAQRAGEGGPAARWAAPLAVALRAAAPALLLAAAAAAWARARRARSSAQLRSEEANLMASSE</sequence>
<evidence type="ECO:0000256" key="1">
    <source>
        <dbReference type="ARBA" id="ARBA00000966"/>
    </source>
</evidence>
<dbReference type="InterPro" id="IPR037019">
    <property type="entry name" value="Glyco_hydro_7_sf"/>
</dbReference>
<protein>
    <recommendedName>
        <fullName evidence="3">cellulase</fullName>
        <ecNumber evidence="3">3.2.1.4</ecNumber>
    </recommendedName>
</protein>
<evidence type="ECO:0000256" key="2">
    <source>
        <dbReference type="ARBA" id="ARBA00006044"/>
    </source>
</evidence>
<dbReference type="PANTHER" id="PTHR33753">
    <property type="entry name" value="1,4-BETA-D-GLUCAN CELLOBIOHYDROLASE B"/>
    <property type="match status" value="1"/>
</dbReference>
<keyword evidence="10" id="KW-0624">Polysaccharide degradation</keyword>
<dbReference type="PROSITE" id="PS51164">
    <property type="entry name" value="CBM1_2"/>
    <property type="match status" value="1"/>
</dbReference>
<accession>A0ABN9V5Y8</accession>
<comment type="caution">
    <text evidence="13">The sequence shown here is derived from an EMBL/GenBank/DDBJ whole genome shotgun (WGS) entry which is preliminary data.</text>
</comment>
<keyword evidence="6" id="KW-0136">Cellulose degradation</keyword>
<dbReference type="Pfam" id="PF00840">
    <property type="entry name" value="Glyco_hydro_7"/>
    <property type="match status" value="1"/>
</dbReference>
<dbReference type="InterPro" id="IPR000254">
    <property type="entry name" value="CBD"/>
</dbReference>
<dbReference type="Pfam" id="PF00734">
    <property type="entry name" value="CBM_1"/>
    <property type="match status" value="1"/>
</dbReference>
<feature type="region of interest" description="Disordered" evidence="11">
    <location>
        <begin position="533"/>
        <end position="567"/>
    </location>
</feature>